<evidence type="ECO:0000259" key="3">
    <source>
        <dbReference type="SMART" id="SM00062"/>
    </source>
</evidence>
<keyword evidence="5" id="KW-1185">Reference proteome</keyword>
<feature type="region of interest" description="Disordered" evidence="2">
    <location>
        <begin position="76"/>
        <end position="95"/>
    </location>
</feature>
<protein>
    <submittedName>
        <fullName evidence="4">Glutamine-binding periplasmic protein</fullName>
    </submittedName>
</protein>
<accession>A0A4P6Q247</accession>
<gene>
    <name evidence="4" type="primary">glnH1</name>
    <name evidence="4" type="ORF">EKD16_04395</name>
</gene>
<dbReference type="EMBL" id="CP036455">
    <property type="protein sequence ID" value="QBI52687.1"/>
    <property type="molecule type" value="Genomic_DNA"/>
</dbReference>
<dbReference type="OrthoDB" id="4633994at2"/>
<feature type="compositionally biased region" description="Basic and acidic residues" evidence="2">
    <location>
        <begin position="16"/>
        <end position="25"/>
    </location>
</feature>
<organism evidence="4 5">
    <name type="scientific">Streptomonospora litoralis</name>
    <dbReference type="NCBI Taxonomy" id="2498135"/>
    <lineage>
        <taxon>Bacteria</taxon>
        <taxon>Bacillati</taxon>
        <taxon>Actinomycetota</taxon>
        <taxon>Actinomycetes</taxon>
        <taxon>Streptosporangiales</taxon>
        <taxon>Nocardiopsidaceae</taxon>
        <taxon>Streptomonospora</taxon>
    </lineage>
</organism>
<sequence>MDSYVRKNLYAAHSTTRHEREDANADHPTPFARKKETNVAVLKHLTAPAARFGRAPYYAGALAALLALSACGGGGGEGGTGGGAASPASTPSVQADPELADMVPQEIRDQGFVKIGTDSTYPPAEYLSPDGETVVGFDVQLFNAVAAKLDLQTRWQSSAFGTIVEGVDTGKYDVGVSSFTINEERMQQVNMVSYYTVGTQWFTAEGNPENVAPDDACGKNVAVQANTIQVPDIEARSQECVDNGEQQINVSKYKGQNQATESIISGRNDAGLADMPVAVYAVEQTEGQLQTIGEQYEAAPYGAITAKDATELAEAIRAGYQSIMDDGTYTEILAEWELDGQGTLDQAEVNPSVEG</sequence>
<evidence type="ECO:0000313" key="5">
    <source>
        <dbReference type="Proteomes" id="UP000292235"/>
    </source>
</evidence>
<dbReference type="InterPro" id="IPR001638">
    <property type="entry name" value="Solute-binding_3/MltF_N"/>
</dbReference>
<dbReference type="KEGG" id="strr:EKD16_04395"/>
<dbReference type="Gene3D" id="3.40.190.10">
    <property type="entry name" value="Periplasmic binding protein-like II"/>
    <property type="match status" value="2"/>
</dbReference>
<proteinExistence type="predicted"/>
<dbReference type="SMART" id="SM00062">
    <property type="entry name" value="PBPb"/>
    <property type="match status" value="1"/>
</dbReference>
<keyword evidence="1" id="KW-0732">Signal</keyword>
<feature type="region of interest" description="Disordered" evidence="2">
    <location>
        <begin position="1"/>
        <end position="30"/>
    </location>
</feature>
<dbReference type="SUPFAM" id="SSF53850">
    <property type="entry name" value="Periplasmic binding protein-like II"/>
    <property type="match status" value="1"/>
</dbReference>
<evidence type="ECO:0000256" key="1">
    <source>
        <dbReference type="ARBA" id="ARBA00022729"/>
    </source>
</evidence>
<evidence type="ECO:0000313" key="4">
    <source>
        <dbReference type="EMBL" id="QBI52687.1"/>
    </source>
</evidence>
<dbReference type="PANTHER" id="PTHR35936:SF17">
    <property type="entry name" value="ARGININE-BINDING EXTRACELLULAR PROTEIN ARTP"/>
    <property type="match status" value="1"/>
</dbReference>
<name>A0A4P6Q247_9ACTN</name>
<feature type="domain" description="Solute-binding protein family 3/N-terminal" evidence="3">
    <location>
        <begin position="112"/>
        <end position="340"/>
    </location>
</feature>
<dbReference type="CDD" id="cd01004">
    <property type="entry name" value="PBP2_MidA_like"/>
    <property type="match status" value="1"/>
</dbReference>
<dbReference type="PANTHER" id="PTHR35936">
    <property type="entry name" value="MEMBRANE-BOUND LYTIC MUREIN TRANSGLYCOSYLASE F"/>
    <property type="match status" value="1"/>
</dbReference>
<reference evidence="4 5" key="1">
    <citation type="submission" date="2019-02" db="EMBL/GenBank/DDBJ databases">
        <authorList>
            <person name="Khodamoradi S."/>
            <person name="Hahnke R.L."/>
            <person name="Kaempfer P."/>
            <person name="Schumann P."/>
            <person name="Rohde M."/>
            <person name="Steinert M."/>
            <person name="Luzhetskyy A."/>
            <person name="Wink J."/>
            <person name="Ruckert C."/>
        </authorList>
    </citation>
    <scope>NUCLEOTIDE SEQUENCE [LARGE SCALE GENOMIC DNA]</scope>
    <source>
        <strain evidence="4 5">M2</strain>
    </source>
</reference>
<dbReference type="Proteomes" id="UP000292235">
    <property type="component" value="Chromosome"/>
</dbReference>
<evidence type="ECO:0000256" key="2">
    <source>
        <dbReference type="SAM" id="MobiDB-lite"/>
    </source>
</evidence>
<dbReference type="AlphaFoldDB" id="A0A4P6Q247"/>
<dbReference type="Pfam" id="PF00497">
    <property type="entry name" value="SBP_bac_3"/>
    <property type="match status" value="1"/>
</dbReference>